<dbReference type="RefSeq" id="XP_039126927.1">
    <property type="nucleotide sequence ID" value="XM_039270993.1"/>
</dbReference>
<proteinExistence type="predicted"/>
<sequence length="181" mass="20505">MYRRTKGNTLSSEGYTLMIRSSSGSRIDDIIEFKDQMQKLFDMSDLGLLSYYLGIKVKQNDDTIIVCQSSYAHKKLELSGMADCNPCLTPMENKLKLRRKDGSSIVDATKYHSIVGSLGYLVNTRSDIACDVGIISRYMEAPIIQHMEAVKHILRYVSGTVDFGCYYKKYVKPEPELVVFS</sequence>
<evidence type="ECO:0000313" key="2">
    <source>
        <dbReference type="Proteomes" id="UP001515500"/>
    </source>
</evidence>
<dbReference type="Pfam" id="PF07727">
    <property type="entry name" value="RVT_2"/>
    <property type="match status" value="1"/>
</dbReference>
<keyword evidence="2" id="KW-1185">Reference proteome</keyword>
<dbReference type="AlphaFoldDB" id="A0AB40BJE7"/>
<dbReference type="InterPro" id="IPR013103">
    <property type="entry name" value="RVT_2"/>
</dbReference>
<accession>A0AB40BJE7</accession>
<name>A0AB40BJE7_DIOCR</name>
<organism evidence="2 3">
    <name type="scientific">Dioscorea cayennensis subsp. rotundata</name>
    <name type="common">White Guinea yam</name>
    <name type="synonym">Dioscorea rotundata</name>
    <dbReference type="NCBI Taxonomy" id="55577"/>
    <lineage>
        <taxon>Eukaryota</taxon>
        <taxon>Viridiplantae</taxon>
        <taxon>Streptophyta</taxon>
        <taxon>Embryophyta</taxon>
        <taxon>Tracheophyta</taxon>
        <taxon>Spermatophyta</taxon>
        <taxon>Magnoliopsida</taxon>
        <taxon>Liliopsida</taxon>
        <taxon>Dioscoreales</taxon>
        <taxon>Dioscoreaceae</taxon>
        <taxon>Dioscorea</taxon>
    </lineage>
</organism>
<evidence type="ECO:0000259" key="1">
    <source>
        <dbReference type="Pfam" id="PF07727"/>
    </source>
</evidence>
<dbReference type="PANTHER" id="PTHR11439:SF515">
    <property type="entry name" value="GAG-POL POLYPROTEIN"/>
    <property type="match status" value="1"/>
</dbReference>
<feature type="domain" description="Reverse transcriptase Ty1/copia-type" evidence="1">
    <location>
        <begin position="23"/>
        <end position="92"/>
    </location>
</feature>
<dbReference type="Proteomes" id="UP001515500">
    <property type="component" value="Chromosome 6"/>
</dbReference>
<reference evidence="3" key="1">
    <citation type="submission" date="2025-08" db="UniProtKB">
        <authorList>
            <consortium name="RefSeq"/>
        </authorList>
    </citation>
    <scope>IDENTIFICATION</scope>
</reference>
<dbReference type="PANTHER" id="PTHR11439">
    <property type="entry name" value="GAG-POL-RELATED RETROTRANSPOSON"/>
    <property type="match status" value="1"/>
</dbReference>
<protein>
    <submittedName>
        <fullName evidence="3">Uncharacterized mitochondrial protein AtMg00810-like</fullName>
    </submittedName>
</protein>
<gene>
    <name evidence="3" type="primary">LOC120263076</name>
</gene>
<dbReference type="GeneID" id="120263076"/>
<evidence type="ECO:0000313" key="3">
    <source>
        <dbReference type="RefSeq" id="XP_039126927.1"/>
    </source>
</evidence>